<sequence length="165" mass="17573">MHEADKHPETPTGRQPATRGVRDVGWVIGVGLAPLLLLALTTPAVVILGSRDGLLPEVLSNWNLYAVFGLVIFAPIMVVSCIGALVMISRFRAGRWIATAGNVATAVSMAILVYAGTADLVVPPADPDPDSWVAALSPVGTILFVVPYVALLAANLYVIRRLWRH</sequence>
<evidence type="ECO:0000313" key="3">
    <source>
        <dbReference type="Proteomes" id="UP001432000"/>
    </source>
</evidence>
<keyword evidence="1" id="KW-0472">Membrane</keyword>
<feature type="transmembrane region" description="Helical" evidence="1">
    <location>
        <begin position="24"/>
        <end position="50"/>
    </location>
</feature>
<accession>A0ABZ2PET7</accession>
<protein>
    <submittedName>
        <fullName evidence="2">Uncharacterized protein</fullName>
    </submittedName>
</protein>
<keyword evidence="1" id="KW-1133">Transmembrane helix</keyword>
<feature type="transmembrane region" description="Helical" evidence="1">
    <location>
        <begin position="96"/>
        <end position="115"/>
    </location>
</feature>
<reference evidence="2 3" key="1">
    <citation type="submission" date="2024-03" db="EMBL/GenBank/DDBJ databases">
        <title>Natural products discovery in diverse microorganisms through a two-stage MS feature dereplication strategy.</title>
        <authorList>
            <person name="Zhang R."/>
        </authorList>
    </citation>
    <scope>NUCLEOTIDE SEQUENCE [LARGE SCALE GENOMIC DNA]</scope>
    <source>
        <strain evidence="2 3">18930</strain>
    </source>
</reference>
<feature type="transmembrane region" description="Helical" evidence="1">
    <location>
        <begin position="62"/>
        <end position="89"/>
    </location>
</feature>
<dbReference type="Proteomes" id="UP001432000">
    <property type="component" value="Chromosome"/>
</dbReference>
<evidence type="ECO:0000256" key="1">
    <source>
        <dbReference type="SAM" id="Phobius"/>
    </source>
</evidence>
<keyword evidence="3" id="KW-1185">Reference proteome</keyword>
<dbReference type="EMBL" id="CP147846">
    <property type="protein sequence ID" value="WXG67599.1"/>
    <property type="molecule type" value="Genomic_DNA"/>
</dbReference>
<feature type="transmembrane region" description="Helical" evidence="1">
    <location>
        <begin position="135"/>
        <end position="159"/>
    </location>
</feature>
<name>A0ABZ2PET7_9NOCA</name>
<proteinExistence type="predicted"/>
<keyword evidence="1" id="KW-0812">Transmembrane</keyword>
<organism evidence="2 3">
    <name type="scientific">Rhodococcus sovatensis</name>
    <dbReference type="NCBI Taxonomy" id="1805840"/>
    <lineage>
        <taxon>Bacteria</taxon>
        <taxon>Bacillati</taxon>
        <taxon>Actinomycetota</taxon>
        <taxon>Actinomycetes</taxon>
        <taxon>Mycobacteriales</taxon>
        <taxon>Nocardiaceae</taxon>
        <taxon>Rhodococcus</taxon>
    </lineage>
</organism>
<gene>
    <name evidence="2" type="ORF">WDS16_20530</name>
</gene>
<dbReference type="RefSeq" id="WP_338887260.1">
    <property type="nucleotide sequence ID" value="NZ_CP147846.1"/>
</dbReference>
<evidence type="ECO:0000313" key="2">
    <source>
        <dbReference type="EMBL" id="WXG67599.1"/>
    </source>
</evidence>